<comment type="caution">
    <text evidence="3">The sequence shown here is derived from an EMBL/GenBank/DDBJ whole genome shotgun (WGS) entry which is preliminary data.</text>
</comment>
<dbReference type="InterPro" id="IPR052018">
    <property type="entry name" value="PHP_domain"/>
</dbReference>
<evidence type="ECO:0000313" key="3">
    <source>
        <dbReference type="EMBL" id="TWU33730.1"/>
    </source>
</evidence>
<dbReference type="PANTHER" id="PTHR42924:SF3">
    <property type="entry name" value="POLYMERASE_HISTIDINOL PHOSPHATASE N-TERMINAL DOMAIN-CONTAINING PROTEIN"/>
    <property type="match status" value="1"/>
</dbReference>
<feature type="chain" id="PRO_5022961294" description="Polymerase/histidinol phosphatase N-terminal domain-containing protein" evidence="1">
    <location>
        <begin position="26"/>
        <end position="368"/>
    </location>
</feature>
<dbReference type="Gene3D" id="3.20.20.140">
    <property type="entry name" value="Metal-dependent hydrolases"/>
    <property type="match status" value="1"/>
</dbReference>
<evidence type="ECO:0000256" key="1">
    <source>
        <dbReference type="SAM" id="SignalP"/>
    </source>
</evidence>
<dbReference type="RefSeq" id="WP_146529071.1">
    <property type="nucleotide sequence ID" value="NZ_SJPV01000009.1"/>
</dbReference>
<sequence length="368" mass="41305" precursor="true">MRSLCLFRSSLIGATVLLLSFVVNAQEVRHEIHFPDLPGYQTLKCDFHMHTVFSDGNVWPTVRVEEAWRQGLDAIAITDHLEYQPKSSDLPTNHNRPYELAKPAADACSLILIRGSEITRDTPPGHFNGIFLSDSRPLDTPEFFDAVKAANDQNAFVFWNHQGWKGEEKGRWMEVHTTLFEASMFQGMEVDNNNSYFPTAHRWCLEKGLTLLGNSDIHSPDLIVENRSDHHRTMTLVFAAERTAESIHEALRDRRTVVWGQGHLIGRQEHLEPLFDAAVSVTQPIVRMGKQVTLQIRNQCEAEIVLDRSAGNGPQSIKLSPCATTLVTFRTPDSETPLELHYTASNLLIAPETGLPVTLTTEASSTDL</sequence>
<evidence type="ECO:0000313" key="4">
    <source>
        <dbReference type="Proteomes" id="UP000319143"/>
    </source>
</evidence>
<evidence type="ECO:0000259" key="2">
    <source>
        <dbReference type="SMART" id="SM00481"/>
    </source>
</evidence>
<dbReference type="SUPFAM" id="SSF89550">
    <property type="entry name" value="PHP domain-like"/>
    <property type="match status" value="1"/>
</dbReference>
<reference evidence="3 4" key="1">
    <citation type="submission" date="2019-02" db="EMBL/GenBank/DDBJ databases">
        <title>Deep-cultivation of Planctomycetes and their phenomic and genomic characterization uncovers novel biology.</title>
        <authorList>
            <person name="Wiegand S."/>
            <person name="Jogler M."/>
            <person name="Boedeker C."/>
            <person name="Pinto D."/>
            <person name="Vollmers J."/>
            <person name="Rivas-Marin E."/>
            <person name="Kohn T."/>
            <person name="Peeters S.H."/>
            <person name="Heuer A."/>
            <person name="Rast P."/>
            <person name="Oberbeckmann S."/>
            <person name="Bunk B."/>
            <person name="Jeske O."/>
            <person name="Meyerdierks A."/>
            <person name="Storesund J.E."/>
            <person name="Kallscheuer N."/>
            <person name="Luecker S."/>
            <person name="Lage O.M."/>
            <person name="Pohl T."/>
            <person name="Merkel B.J."/>
            <person name="Hornburger P."/>
            <person name="Mueller R.-W."/>
            <person name="Bruemmer F."/>
            <person name="Labrenz M."/>
            <person name="Spormann A.M."/>
            <person name="Op Den Camp H."/>
            <person name="Overmann J."/>
            <person name="Amann R."/>
            <person name="Jetten M.S.M."/>
            <person name="Mascher T."/>
            <person name="Medema M.H."/>
            <person name="Devos D.P."/>
            <person name="Kaster A.-K."/>
            <person name="Ovreas L."/>
            <person name="Rohde M."/>
            <person name="Galperin M.Y."/>
            <person name="Jogler C."/>
        </authorList>
    </citation>
    <scope>NUCLEOTIDE SEQUENCE [LARGE SCALE GENOMIC DNA]</scope>
    <source>
        <strain evidence="3 4">Poly41</strain>
    </source>
</reference>
<dbReference type="GO" id="GO:0004534">
    <property type="term" value="F:5'-3' RNA exonuclease activity"/>
    <property type="evidence" value="ECO:0007669"/>
    <property type="project" value="TreeGrafter"/>
</dbReference>
<dbReference type="InterPro" id="IPR003141">
    <property type="entry name" value="Pol/His_phosphatase_N"/>
</dbReference>
<dbReference type="SMART" id="SM00481">
    <property type="entry name" value="POLIIIAc"/>
    <property type="match status" value="1"/>
</dbReference>
<accession>A0A5C6DA18</accession>
<organism evidence="3 4">
    <name type="scientific">Novipirellula artificiosorum</name>
    <dbReference type="NCBI Taxonomy" id="2528016"/>
    <lineage>
        <taxon>Bacteria</taxon>
        <taxon>Pseudomonadati</taxon>
        <taxon>Planctomycetota</taxon>
        <taxon>Planctomycetia</taxon>
        <taxon>Pirellulales</taxon>
        <taxon>Pirellulaceae</taxon>
        <taxon>Novipirellula</taxon>
    </lineage>
</organism>
<proteinExistence type="predicted"/>
<dbReference type="EMBL" id="SJPV01000009">
    <property type="protein sequence ID" value="TWU33730.1"/>
    <property type="molecule type" value="Genomic_DNA"/>
</dbReference>
<dbReference type="InterPro" id="IPR016195">
    <property type="entry name" value="Pol/histidinol_Pase-like"/>
</dbReference>
<keyword evidence="1" id="KW-0732">Signal</keyword>
<feature type="domain" description="Polymerase/histidinol phosphatase N-terminal" evidence="2">
    <location>
        <begin position="45"/>
        <end position="122"/>
    </location>
</feature>
<dbReference type="PANTHER" id="PTHR42924">
    <property type="entry name" value="EXONUCLEASE"/>
    <property type="match status" value="1"/>
</dbReference>
<protein>
    <recommendedName>
        <fullName evidence="2">Polymerase/histidinol phosphatase N-terminal domain-containing protein</fullName>
    </recommendedName>
</protein>
<feature type="signal peptide" evidence="1">
    <location>
        <begin position="1"/>
        <end position="25"/>
    </location>
</feature>
<dbReference type="GO" id="GO:0035312">
    <property type="term" value="F:5'-3' DNA exonuclease activity"/>
    <property type="evidence" value="ECO:0007669"/>
    <property type="project" value="TreeGrafter"/>
</dbReference>
<dbReference type="OrthoDB" id="9804333at2"/>
<keyword evidence="4" id="KW-1185">Reference proteome</keyword>
<dbReference type="AlphaFoldDB" id="A0A5C6DA18"/>
<dbReference type="Proteomes" id="UP000319143">
    <property type="component" value="Unassembled WGS sequence"/>
</dbReference>
<gene>
    <name evidence="3" type="ORF">Poly41_47260</name>
</gene>
<name>A0A5C6DA18_9BACT</name>